<gene>
    <name evidence="2" type="ORF">ENV52_12600</name>
</gene>
<feature type="transmembrane region" description="Helical" evidence="1">
    <location>
        <begin position="20"/>
        <end position="53"/>
    </location>
</feature>
<evidence type="ECO:0000256" key="1">
    <source>
        <dbReference type="SAM" id="Phobius"/>
    </source>
</evidence>
<reference evidence="2" key="1">
    <citation type="journal article" date="2020" name="mSystems">
        <title>Genome- and Community-Level Interaction Insights into Carbon Utilization and Element Cycling Functions of Hydrothermarchaeota in Hydrothermal Sediment.</title>
        <authorList>
            <person name="Zhou Z."/>
            <person name="Liu Y."/>
            <person name="Xu W."/>
            <person name="Pan J."/>
            <person name="Luo Z.H."/>
            <person name="Li M."/>
        </authorList>
    </citation>
    <scope>NUCLEOTIDE SEQUENCE [LARGE SCALE GENOMIC DNA]</scope>
    <source>
        <strain evidence="2">SpSt-767</strain>
    </source>
</reference>
<keyword evidence="1" id="KW-1133">Transmembrane helix</keyword>
<comment type="caution">
    <text evidence="2">The sequence shown here is derived from an EMBL/GenBank/DDBJ whole genome shotgun (WGS) entry which is preliminary data.</text>
</comment>
<accession>A0A7V6A5T8</accession>
<sequence>MEQSSVPEVSPVSRTQILIRLLFTVLFFIVLGIVHFLINLATVFQYVVLLITLKPNEPVRRFANQVAAYGYRVMRYLTLNDNLRPFPFSELPQDMEPPVSEVKFD</sequence>
<protein>
    <submittedName>
        <fullName evidence="2">DUF4389 domain-containing protein</fullName>
    </submittedName>
</protein>
<name>A0A7V6A5T8_9BACT</name>
<dbReference type="EMBL" id="DTGR01000198">
    <property type="protein sequence ID" value="HHS30526.1"/>
    <property type="molecule type" value="Genomic_DNA"/>
</dbReference>
<organism evidence="2">
    <name type="scientific">Desulfobacca acetoxidans</name>
    <dbReference type="NCBI Taxonomy" id="60893"/>
    <lineage>
        <taxon>Bacteria</taxon>
        <taxon>Pseudomonadati</taxon>
        <taxon>Thermodesulfobacteriota</taxon>
        <taxon>Desulfobaccia</taxon>
        <taxon>Desulfobaccales</taxon>
        <taxon>Desulfobaccaceae</taxon>
        <taxon>Desulfobacca</taxon>
    </lineage>
</organism>
<keyword evidence="1" id="KW-0812">Transmembrane</keyword>
<dbReference type="Pfam" id="PF14333">
    <property type="entry name" value="DUF4389"/>
    <property type="match status" value="1"/>
</dbReference>
<dbReference type="AlphaFoldDB" id="A0A7V6A5T8"/>
<proteinExistence type="predicted"/>
<dbReference type="InterPro" id="IPR025498">
    <property type="entry name" value="DUF4389"/>
</dbReference>
<keyword evidence="1" id="KW-0472">Membrane</keyword>
<evidence type="ECO:0000313" key="2">
    <source>
        <dbReference type="EMBL" id="HHS30526.1"/>
    </source>
</evidence>